<evidence type="ECO:0000256" key="3">
    <source>
        <dbReference type="ARBA" id="ARBA00022946"/>
    </source>
</evidence>
<proteinExistence type="inferred from homology"/>
<evidence type="ECO:0000256" key="2">
    <source>
        <dbReference type="ARBA" id="ARBA00022472"/>
    </source>
</evidence>
<dbReference type="GO" id="GO:0003676">
    <property type="term" value="F:nucleic acid binding"/>
    <property type="evidence" value="ECO:0007669"/>
    <property type="project" value="InterPro"/>
</dbReference>
<keyword evidence="2" id="KW-0805">Transcription regulation</keyword>
<evidence type="ECO:0000313" key="5">
    <source>
        <dbReference type="Proteomes" id="UP001359559"/>
    </source>
</evidence>
<keyword evidence="5" id="KW-1185">Reference proteome</keyword>
<reference evidence="4 5" key="1">
    <citation type="submission" date="2024-01" db="EMBL/GenBank/DDBJ databases">
        <title>The genomes of 5 underutilized Papilionoideae crops provide insights into root nodulation and disease resistance.</title>
        <authorList>
            <person name="Yuan L."/>
        </authorList>
    </citation>
    <scope>NUCLEOTIDE SEQUENCE [LARGE SCALE GENOMIC DNA]</scope>
    <source>
        <strain evidence="4">LY-2023</strain>
        <tissue evidence="4">Leaf</tissue>
    </source>
</reference>
<dbReference type="SMART" id="SM00733">
    <property type="entry name" value="Mterf"/>
    <property type="match status" value="5"/>
</dbReference>
<dbReference type="PANTHER" id="PTHR13068:SF166">
    <property type="entry name" value="TRANSCRIPTION TERMINATION FACTOR MTERF15, MITOCHONDRIAL-LIKE"/>
    <property type="match status" value="1"/>
</dbReference>
<dbReference type="Pfam" id="PF02536">
    <property type="entry name" value="mTERF"/>
    <property type="match status" value="2"/>
</dbReference>
<dbReference type="EMBL" id="JAYKXN010000003">
    <property type="protein sequence ID" value="KAK7303815.1"/>
    <property type="molecule type" value="Genomic_DNA"/>
</dbReference>
<dbReference type="Proteomes" id="UP001359559">
    <property type="component" value="Unassembled WGS sequence"/>
</dbReference>
<dbReference type="FunFam" id="1.25.70.10:FF:000001">
    <property type="entry name" value="Mitochondrial transcription termination factor-like"/>
    <property type="match status" value="1"/>
</dbReference>
<keyword evidence="3" id="KW-0809">Transit peptide</keyword>
<dbReference type="AlphaFoldDB" id="A0AAN9PLD2"/>
<dbReference type="PANTHER" id="PTHR13068">
    <property type="entry name" value="CGI-12 PROTEIN-RELATED"/>
    <property type="match status" value="1"/>
</dbReference>
<accession>A0AAN9PLD2</accession>
<dbReference type="Gene3D" id="1.25.70.10">
    <property type="entry name" value="Transcription termination factor 3, mitochondrial"/>
    <property type="match status" value="1"/>
</dbReference>
<comment type="similarity">
    <text evidence="1">Belongs to the mTERF family.</text>
</comment>
<gene>
    <name evidence="4" type="ORF">RJT34_14732</name>
</gene>
<protein>
    <submittedName>
        <fullName evidence="4">Uncharacterized protein</fullName>
    </submittedName>
</protein>
<evidence type="ECO:0000313" key="4">
    <source>
        <dbReference type="EMBL" id="KAK7303815.1"/>
    </source>
</evidence>
<comment type="caution">
    <text evidence="4">The sequence shown here is derived from an EMBL/GenBank/DDBJ whole genome shotgun (WGS) entry which is preliminary data.</text>
</comment>
<keyword evidence="2" id="KW-0804">Transcription</keyword>
<keyword evidence="2" id="KW-0806">Transcription termination</keyword>
<sequence length="374" mass="42220">MFKFLGRTISPNSGFFLNPQNLNHTFQCLSSKGTSFAVSYLIDTCGFSPRRAESLSKRFNLKSREKPDTVIGFFKNLGLSETKSLSIVRSTPQYLVTDPSKCLQKKIDFFLSKGFSNSEICSIISGYPGILTRSLDREIIPAYDFFNNMFGSKSKLMKTVVRHSRILCELASCSALNMQALREGGVPEKHVVRFAEYYPRTLKLPPKRFKELIEEVKGLGFDPLKMQFVGGFHNKAGLRSSTWARKEGVYRKWGWSDDDIFAAFRLYPFCMAVSECKIEAVMDFLVNKLSFKPSDVARYPLVLSMSLKKRIVPRGSVVLALRSKGLVHGHSVNAIFKTGEKVFLERFVSCHGKEAEGLLKLYKDKLTLAGSSRD</sequence>
<evidence type="ECO:0000256" key="1">
    <source>
        <dbReference type="ARBA" id="ARBA00007692"/>
    </source>
</evidence>
<organism evidence="4 5">
    <name type="scientific">Clitoria ternatea</name>
    <name type="common">Butterfly pea</name>
    <dbReference type="NCBI Taxonomy" id="43366"/>
    <lineage>
        <taxon>Eukaryota</taxon>
        <taxon>Viridiplantae</taxon>
        <taxon>Streptophyta</taxon>
        <taxon>Embryophyta</taxon>
        <taxon>Tracheophyta</taxon>
        <taxon>Spermatophyta</taxon>
        <taxon>Magnoliopsida</taxon>
        <taxon>eudicotyledons</taxon>
        <taxon>Gunneridae</taxon>
        <taxon>Pentapetalae</taxon>
        <taxon>rosids</taxon>
        <taxon>fabids</taxon>
        <taxon>Fabales</taxon>
        <taxon>Fabaceae</taxon>
        <taxon>Papilionoideae</taxon>
        <taxon>50 kb inversion clade</taxon>
        <taxon>NPAAA clade</taxon>
        <taxon>indigoferoid/millettioid clade</taxon>
        <taxon>Phaseoleae</taxon>
        <taxon>Clitoria</taxon>
    </lineage>
</organism>
<name>A0AAN9PLD2_CLITE</name>
<dbReference type="InterPro" id="IPR038538">
    <property type="entry name" value="MTERF_sf"/>
</dbReference>
<dbReference type="GO" id="GO:0006353">
    <property type="term" value="P:DNA-templated transcription termination"/>
    <property type="evidence" value="ECO:0007669"/>
    <property type="project" value="UniProtKB-KW"/>
</dbReference>
<dbReference type="InterPro" id="IPR003690">
    <property type="entry name" value="MTERF"/>
</dbReference>